<dbReference type="RefSeq" id="WP_307473552.1">
    <property type="nucleotide sequence ID" value="NZ_JAUSUB010000005.1"/>
</dbReference>
<dbReference type="SUPFAM" id="SSF55729">
    <property type="entry name" value="Acyl-CoA N-acyltransferases (Nat)"/>
    <property type="match status" value="1"/>
</dbReference>
<dbReference type="Gene3D" id="3.40.630.30">
    <property type="match status" value="1"/>
</dbReference>
<accession>A0ABU0AEQ6</accession>
<dbReference type="Proteomes" id="UP001238088">
    <property type="component" value="Unassembled WGS sequence"/>
</dbReference>
<comment type="caution">
    <text evidence="4">The sequence shown here is derived from an EMBL/GenBank/DDBJ whole genome shotgun (WGS) entry which is preliminary data.</text>
</comment>
<dbReference type="InterPro" id="IPR016181">
    <property type="entry name" value="Acyl_CoA_acyltransferase"/>
</dbReference>
<dbReference type="EMBL" id="JAUSUB010000005">
    <property type="protein sequence ID" value="MDQ0269740.1"/>
    <property type="molecule type" value="Genomic_DNA"/>
</dbReference>
<evidence type="ECO:0000256" key="1">
    <source>
        <dbReference type="ARBA" id="ARBA00022679"/>
    </source>
</evidence>
<proteinExistence type="predicted"/>
<protein>
    <submittedName>
        <fullName evidence="4">GNAT superfamily N-acetyltransferase</fullName>
    </submittedName>
</protein>
<dbReference type="PANTHER" id="PTHR43877">
    <property type="entry name" value="AMINOALKYLPHOSPHONATE N-ACETYLTRANSFERASE-RELATED-RELATED"/>
    <property type="match status" value="1"/>
</dbReference>
<dbReference type="PANTHER" id="PTHR43877:SF2">
    <property type="entry name" value="AMINOALKYLPHOSPHONATE N-ACETYLTRANSFERASE-RELATED"/>
    <property type="match status" value="1"/>
</dbReference>
<dbReference type="CDD" id="cd04301">
    <property type="entry name" value="NAT_SF"/>
    <property type="match status" value="1"/>
</dbReference>
<dbReference type="PROSITE" id="PS51186">
    <property type="entry name" value="GNAT"/>
    <property type="match status" value="1"/>
</dbReference>
<evidence type="ECO:0000259" key="3">
    <source>
        <dbReference type="PROSITE" id="PS51186"/>
    </source>
</evidence>
<sequence>MEIKSLDGFSDTKIVSVWNEAYEDYAVPVRMTAESFFKRMKMLKIDNVCSFIAVDNDKPVGICLHGISLETKTAWCGGMAILPEHRGKGIAKELMQSSFLALRKHNINTVYLEVLADNTTAYALYRNLGYQMITPLYYLSGKLVEEGESSLTLEQVVDNPFFEDEKTPWQAKEAHLANYEQLILKNQNVVIGHLIVQKANEGIIIRQFQLSKELDDYLLTQFLISARKYFGEVELKWNDFYLAPELLEQKSFNLNITQYHLKKEL</sequence>
<evidence type="ECO:0000256" key="2">
    <source>
        <dbReference type="ARBA" id="ARBA00023315"/>
    </source>
</evidence>
<evidence type="ECO:0000313" key="5">
    <source>
        <dbReference type="Proteomes" id="UP001238088"/>
    </source>
</evidence>
<keyword evidence="5" id="KW-1185">Reference proteome</keyword>
<evidence type="ECO:0000313" key="4">
    <source>
        <dbReference type="EMBL" id="MDQ0269740.1"/>
    </source>
</evidence>
<keyword evidence="2" id="KW-0012">Acyltransferase</keyword>
<dbReference type="InterPro" id="IPR050832">
    <property type="entry name" value="Bact_Acetyltransf"/>
</dbReference>
<dbReference type="Pfam" id="PF00583">
    <property type="entry name" value="Acetyltransf_1"/>
    <property type="match status" value="1"/>
</dbReference>
<reference evidence="4 5" key="1">
    <citation type="submission" date="2023-07" db="EMBL/GenBank/DDBJ databases">
        <title>Genomic Encyclopedia of Type Strains, Phase IV (KMG-IV): sequencing the most valuable type-strain genomes for metagenomic binning, comparative biology and taxonomic classification.</title>
        <authorList>
            <person name="Goeker M."/>
        </authorList>
    </citation>
    <scope>NUCLEOTIDE SEQUENCE [LARGE SCALE GENOMIC DNA]</scope>
    <source>
        <strain evidence="4 5">DSM 23494</strain>
    </source>
</reference>
<keyword evidence="1" id="KW-0808">Transferase</keyword>
<name>A0ABU0AEQ6_9BACI</name>
<gene>
    <name evidence="4" type="ORF">J2S17_001612</name>
</gene>
<organism evidence="4 5">
    <name type="scientific">Cytobacillus purgationiresistens</name>
    <dbReference type="NCBI Taxonomy" id="863449"/>
    <lineage>
        <taxon>Bacteria</taxon>
        <taxon>Bacillati</taxon>
        <taxon>Bacillota</taxon>
        <taxon>Bacilli</taxon>
        <taxon>Bacillales</taxon>
        <taxon>Bacillaceae</taxon>
        <taxon>Cytobacillus</taxon>
    </lineage>
</organism>
<dbReference type="InterPro" id="IPR000182">
    <property type="entry name" value="GNAT_dom"/>
</dbReference>
<feature type="domain" description="N-acetyltransferase" evidence="3">
    <location>
        <begin position="1"/>
        <end position="154"/>
    </location>
</feature>